<keyword evidence="2" id="KW-0378">Hydrolase</keyword>
<dbReference type="EMBL" id="JAFIRR010000030">
    <property type="protein sequence ID" value="MCO6415691.1"/>
    <property type="molecule type" value="Genomic_DNA"/>
</dbReference>
<evidence type="ECO:0000313" key="2">
    <source>
        <dbReference type="EMBL" id="MCO6415691.1"/>
    </source>
</evidence>
<dbReference type="Pfam" id="PF13472">
    <property type="entry name" value="Lipase_GDSL_2"/>
    <property type="match status" value="1"/>
</dbReference>
<dbReference type="RefSeq" id="WP_252952287.1">
    <property type="nucleotide sequence ID" value="NZ_JAFIRR010000030.1"/>
</dbReference>
<reference evidence="2 3" key="1">
    <citation type="submission" date="2021-12" db="EMBL/GenBank/DDBJ databases">
        <title>Siccirubricoccus leaddurans sp. nov., a high concentration Zn2+ tolerance bacterium.</title>
        <authorList>
            <person name="Cao Y."/>
        </authorList>
    </citation>
    <scope>NUCLEOTIDE SEQUENCE [LARGE SCALE GENOMIC DNA]</scope>
    <source>
        <strain evidence="2 3">KC 17139</strain>
    </source>
</reference>
<dbReference type="Proteomes" id="UP001523392">
    <property type="component" value="Unassembled WGS sequence"/>
</dbReference>
<sequence length="329" mass="35379">MDAIALQMAIEFNNSPRNRNMLWGGQRILNLAAGDTAFSDPAFEFAGGDTAWLRWYLNVASLTSGWPVWRTPRATGEGFTQSVGGANQAYGLGTLSAAGGSNGAGWAPQGVIGIPHADSPEWTRRAVICDGDSIIAGTGDTADTATGNIAYSKGLVDRDGYLIPYVNQGRAQDQLSFQVDANLTPRWRKQLMWAYATHYLCNFGTNDIANGRTLSQMQADAAYVWGRARKYGLKVAQILVTPRQLSVGGAVHSDWAPGGLRDQWNAWVRTQVGVLIDDVIDPNPYVESATTHGAWASDTYTPDGLHMLPAGYAAANQAVTAWAQTRVAV</sequence>
<name>A0ABT1D1A6_9PROT</name>
<comment type="caution">
    <text evidence="2">The sequence shown here is derived from an EMBL/GenBank/DDBJ whole genome shotgun (WGS) entry which is preliminary data.</text>
</comment>
<organism evidence="2 3">
    <name type="scientific">Siccirubricoccus soli</name>
    <dbReference type="NCBI Taxonomy" id="2899147"/>
    <lineage>
        <taxon>Bacteria</taxon>
        <taxon>Pseudomonadati</taxon>
        <taxon>Pseudomonadota</taxon>
        <taxon>Alphaproteobacteria</taxon>
        <taxon>Acetobacterales</taxon>
        <taxon>Roseomonadaceae</taxon>
        <taxon>Siccirubricoccus</taxon>
    </lineage>
</organism>
<protein>
    <submittedName>
        <fullName evidence="2">SGNH/GDSL hydrolase family protein</fullName>
    </submittedName>
</protein>
<proteinExistence type="predicted"/>
<dbReference type="SUPFAM" id="SSF52266">
    <property type="entry name" value="SGNH hydrolase"/>
    <property type="match status" value="1"/>
</dbReference>
<dbReference type="InterPro" id="IPR013830">
    <property type="entry name" value="SGNH_hydro"/>
</dbReference>
<accession>A0ABT1D1A6</accession>
<evidence type="ECO:0000313" key="3">
    <source>
        <dbReference type="Proteomes" id="UP001523392"/>
    </source>
</evidence>
<dbReference type="Gene3D" id="3.40.50.1110">
    <property type="entry name" value="SGNH hydrolase"/>
    <property type="match status" value="1"/>
</dbReference>
<keyword evidence="3" id="KW-1185">Reference proteome</keyword>
<dbReference type="CDD" id="cd00229">
    <property type="entry name" value="SGNH_hydrolase"/>
    <property type="match status" value="1"/>
</dbReference>
<gene>
    <name evidence="2" type="ORF">JYK14_05800</name>
</gene>
<feature type="domain" description="SGNH hydrolase-type esterase" evidence="1">
    <location>
        <begin position="131"/>
        <end position="314"/>
    </location>
</feature>
<dbReference type="GO" id="GO:0016787">
    <property type="term" value="F:hydrolase activity"/>
    <property type="evidence" value="ECO:0007669"/>
    <property type="project" value="UniProtKB-KW"/>
</dbReference>
<evidence type="ECO:0000259" key="1">
    <source>
        <dbReference type="Pfam" id="PF13472"/>
    </source>
</evidence>
<dbReference type="InterPro" id="IPR036514">
    <property type="entry name" value="SGNH_hydro_sf"/>
</dbReference>